<dbReference type="Gene3D" id="2.60.120.920">
    <property type="match status" value="2"/>
</dbReference>
<feature type="compositionally biased region" description="Basic and acidic residues" evidence="1">
    <location>
        <begin position="765"/>
        <end position="775"/>
    </location>
</feature>
<feature type="compositionally biased region" description="Low complexity" evidence="1">
    <location>
        <begin position="70"/>
        <end position="117"/>
    </location>
</feature>
<feature type="region of interest" description="Disordered" evidence="1">
    <location>
        <begin position="251"/>
        <end position="381"/>
    </location>
</feature>
<feature type="compositionally biased region" description="Polar residues" evidence="1">
    <location>
        <begin position="315"/>
        <end position="332"/>
    </location>
</feature>
<keyword evidence="5" id="KW-1185">Reference proteome</keyword>
<protein>
    <submittedName>
        <fullName evidence="4">Ran-binding protein 10</fullName>
    </submittedName>
</protein>
<feature type="compositionally biased region" description="Low complexity" evidence="1">
    <location>
        <begin position="1166"/>
        <end position="1190"/>
    </location>
</feature>
<dbReference type="SUPFAM" id="SSF47473">
    <property type="entry name" value="EF-hand"/>
    <property type="match status" value="1"/>
</dbReference>
<dbReference type="InterPro" id="IPR013320">
    <property type="entry name" value="ConA-like_dom_sf"/>
</dbReference>
<evidence type="ECO:0000256" key="1">
    <source>
        <dbReference type="SAM" id="MobiDB-lite"/>
    </source>
</evidence>
<dbReference type="SUPFAM" id="SSF49899">
    <property type="entry name" value="Concanavalin A-like lectins/glucanases"/>
    <property type="match status" value="2"/>
</dbReference>
<organism evidence="4 5">
    <name type="scientific">Linnemannia gamsii</name>
    <dbReference type="NCBI Taxonomy" id="64522"/>
    <lineage>
        <taxon>Eukaryota</taxon>
        <taxon>Fungi</taxon>
        <taxon>Fungi incertae sedis</taxon>
        <taxon>Mucoromycota</taxon>
        <taxon>Mortierellomycotina</taxon>
        <taxon>Mortierellomycetes</taxon>
        <taxon>Mortierellales</taxon>
        <taxon>Mortierellaceae</taxon>
        <taxon>Linnemannia</taxon>
    </lineage>
</organism>
<dbReference type="Gene3D" id="1.10.238.10">
    <property type="entry name" value="EF-hand"/>
    <property type="match status" value="1"/>
</dbReference>
<feature type="region of interest" description="Disordered" evidence="1">
    <location>
        <begin position="506"/>
        <end position="547"/>
    </location>
</feature>
<gene>
    <name evidence="4" type="primary">RANBP10</name>
    <name evidence="4" type="ORF">BGZ96_002608</name>
</gene>
<dbReference type="PROSITE" id="PS50188">
    <property type="entry name" value="B302_SPRY"/>
    <property type="match status" value="2"/>
</dbReference>
<evidence type="ECO:0000259" key="3">
    <source>
        <dbReference type="PROSITE" id="PS50188"/>
    </source>
</evidence>
<dbReference type="InterPro" id="IPR000261">
    <property type="entry name" value="EH_dom"/>
</dbReference>
<feature type="region of interest" description="Disordered" evidence="1">
    <location>
        <begin position="1162"/>
        <end position="1199"/>
    </location>
</feature>
<reference evidence="4 5" key="1">
    <citation type="journal article" date="2020" name="Fungal Divers.">
        <title>Resolving the Mortierellaceae phylogeny through synthesis of multi-gene phylogenetics and phylogenomics.</title>
        <authorList>
            <person name="Vandepol N."/>
            <person name="Liber J."/>
            <person name="Desiro A."/>
            <person name="Na H."/>
            <person name="Kennedy M."/>
            <person name="Barry K."/>
            <person name="Grigoriev I.V."/>
            <person name="Miller A.N."/>
            <person name="O'Donnell K."/>
            <person name="Stajich J.E."/>
            <person name="Bonito G."/>
        </authorList>
    </citation>
    <scope>NUCLEOTIDE SEQUENCE [LARGE SCALE GENOMIC DNA]</scope>
    <source>
        <strain evidence="4 5">AD045</strain>
    </source>
</reference>
<evidence type="ECO:0000313" key="5">
    <source>
        <dbReference type="Proteomes" id="UP001194696"/>
    </source>
</evidence>
<accession>A0ABQ7KF86</accession>
<feature type="compositionally biased region" description="Low complexity" evidence="1">
    <location>
        <begin position="814"/>
        <end position="826"/>
    </location>
</feature>
<feature type="compositionally biased region" description="Low complexity" evidence="1">
    <location>
        <begin position="1041"/>
        <end position="1059"/>
    </location>
</feature>
<feature type="compositionally biased region" description="Polar residues" evidence="1">
    <location>
        <begin position="1101"/>
        <end position="1114"/>
    </location>
</feature>
<feature type="compositionally biased region" description="Low complexity" evidence="1">
    <location>
        <begin position="418"/>
        <end position="431"/>
    </location>
</feature>
<feature type="compositionally biased region" description="Polar residues" evidence="1">
    <location>
        <begin position="670"/>
        <end position="679"/>
    </location>
</feature>
<feature type="compositionally biased region" description="Polar residues" evidence="1">
    <location>
        <begin position="339"/>
        <end position="349"/>
    </location>
</feature>
<dbReference type="SMART" id="SM00027">
    <property type="entry name" value="EH"/>
    <property type="match status" value="1"/>
</dbReference>
<feature type="compositionally biased region" description="Polar residues" evidence="1">
    <location>
        <begin position="121"/>
        <end position="130"/>
    </location>
</feature>
<feature type="compositionally biased region" description="Low complexity" evidence="1">
    <location>
        <begin position="1"/>
        <end position="39"/>
    </location>
</feature>
<dbReference type="PROSITE" id="PS50031">
    <property type="entry name" value="EH"/>
    <property type="match status" value="1"/>
</dbReference>
<feature type="region of interest" description="Disordered" evidence="1">
    <location>
        <begin position="1013"/>
        <end position="1076"/>
    </location>
</feature>
<feature type="compositionally biased region" description="Low complexity" evidence="1">
    <location>
        <begin position="350"/>
        <end position="363"/>
    </location>
</feature>
<dbReference type="Pfam" id="PF00622">
    <property type="entry name" value="SPRY"/>
    <property type="match status" value="2"/>
</dbReference>
<dbReference type="InterPro" id="IPR003877">
    <property type="entry name" value="SPRY_dom"/>
</dbReference>
<proteinExistence type="predicted"/>
<evidence type="ECO:0000259" key="2">
    <source>
        <dbReference type="PROSITE" id="PS50031"/>
    </source>
</evidence>
<dbReference type="InterPro" id="IPR043136">
    <property type="entry name" value="B30.2/SPRY_sf"/>
</dbReference>
<feature type="region of interest" description="Disordered" evidence="1">
    <location>
        <begin position="765"/>
        <end position="784"/>
    </location>
</feature>
<dbReference type="SMART" id="SM00449">
    <property type="entry name" value="SPRY"/>
    <property type="match status" value="2"/>
</dbReference>
<name>A0ABQ7KF86_9FUNG</name>
<feature type="region of interest" description="Disordered" evidence="1">
    <location>
        <begin position="670"/>
        <end position="709"/>
    </location>
</feature>
<feature type="region of interest" description="Disordered" evidence="1">
    <location>
        <begin position="1100"/>
        <end position="1122"/>
    </location>
</feature>
<feature type="domain" description="B30.2/SPRY" evidence="3">
    <location>
        <begin position="1455"/>
        <end position="1656"/>
    </location>
</feature>
<dbReference type="InterPro" id="IPR044736">
    <property type="entry name" value="Gid1/RanBPM/SPLA_SPRY"/>
</dbReference>
<feature type="region of interest" description="Disordered" evidence="1">
    <location>
        <begin position="1"/>
        <end position="149"/>
    </location>
</feature>
<feature type="region of interest" description="Disordered" evidence="1">
    <location>
        <begin position="814"/>
        <end position="860"/>
    </location>
</feature>
<dbReference type="Proteomes" id="UP001194696">
    <property type="component" value="Unassembled WGS sequence"/>
</dbReference>
<feature type="compositionally biased region" description="Polar residues" evidence="1">
    <location>
        <begin position="367"/>
        <end position="381"/>
    </location>
</feature>
<dbReference type="InterPro" id="IPR011992">
    <property type="entry name" value="EF-hand-dom_pair"/>
</dbReference>
<dbReference type="CDD" id="cd12885">
    <property type="entry name" value="SPRY_RanBP_like"/>
    <property type="match status" value="2"/>
</dbReference>
<feature type="compositionally biased region" description="Low complexity" evidence="1">
    <location>
        <begin position="271"/>
        <end position="282"/>
    </location>
</feature>
<feature type="region of interest" description="Disordered" evidence="1">
    <location>
        <begin position="418"/>
        <end position="439"/>
    </location>
</feature>
<evidence type="ECO:0000313" key="4">
    <source>
        <dbReference type="EMBL" id="KAG0298116.1"/>
    </source>
</evidence>
<sequence length="1704" mass="182451">MYPHPGQGIPQPYPPLQQQHQQPQHNQQHPLPHLQQPRPHLQHLQHHQQQQHGGWHGYPASNTGAPPPYQSQAPLLQQQQQPRPQSYYAPQTQYKQQPPTPVTSYGSSSSSSATSSPFYRPQSTFSPTGTVGSGAPVTPPISSSMTGGGVSVPTPIAAVRASSPMPTPSPALYKVEVSDSQIQSWQQKQQQQQQQNNIKVEVSLSTTQPKPQSSLLSSPAVASPVIPSAQSPVRDVYAEIQLQLKRQSHLQAIQQNSRRDTNIGGASPQLSNSWNTGNSTTSPAIPSSMGSAGHSPFPTPSTLPQTPIGGVAGGWQQQPTPVEHQSSLTDITSPAGAFSQESSLTTLDPASSASNSVSARVSRPYGPSNQQPSYPSAIEQQSSLTEIDGTVKSGFGLGNRPYSGGSFAGGAGGNFLGDSQLHSSQGQSSSSAYPSAIEHQSSLTEIDSIPSALTEIDNIPSSLTVLDDLPHRLEDQSSLTVVDHLPYGLQEQSSLTEVDNLPHALSDQSPLTEVEEPKKDSPFSLMSGITNSKDSGIQRKRTSATPASAITTARATAFSATSTASMSLTTTTTVMTSPISPAKKALSDANSAAFTMSNWSLPDDFTEPITTAATVQESGDGDRIQSPPLTHTGRAPALIHINTDWDEHDFESSITVDSAKPGVVLHPLSPTTANESGGRNSPMWKPPSLSATNSINRKRDSTPPVPPAKPASLLLANANRSLNPQSITEGAELTSEELYVEPPLPILQSTPIHPVIEFNVDSEHVDSEDDIHTEGSVEDDNEDGADIVNEIDEFEALLSKNDGVTALIRDLQSSMTLSRSPSGSSSIARTPAGTGDKDNSNLSPVKRNDSTSSHTSQRGNDLMARLTDTALEDTKPNAVSPPLQTVSPAPPVLATTESTESYDLPRLATTQFEWTFSESEQTTYERIYSLWERPAEECVSSDIAGKVFMTLGLSSHDLFAIWQMLNPREELVLRRAQFIAGLHLVTCKVMGYALPDDLPDELMTSAAGVGRIAIPPRPTQGPSSILPGAVMSEPVDNPRFQQQKQPTQQQQSSQQQQQPMYGYQSPMSPMTSHVAPLPTSIGSNFMHAYDFSGLGGGNSGPIDSNGMNGNSSFKPNEPNPFTEFQQQGQQFFYPPMQQQDQQQQQQWPSMPDAEHYVQQALAARPKPASVSKASSLSRSSKSTSNSNANSVEVAPVIPSKPGPHALHDLAADAPVVLSFESSTISRGSPPIFHSQKITTPTLASAVTAQKTTGSISNGTTTTMTVMPRVPPIDYEKLYASPPDAFDHESAPPELDVEGNNIKYRSDFKNDMTVSASVTANHPINPKVGVFYFEITIDHFKGNSALSIGIASKALRKNFQVGWDLNSWGFHSDDGFLYFGNGKQNITYSYEYREGDTVGCGVNFLDKAVFFTINGEMMGIAFRFIKESILLYPAIGLSQAGTEINANFGDQTFLFNIVDYKKSIMAKTIHTQPVMTWNTGAKNEKVFQILPDGLSVIASGKDTGCIRGSKVSPRDKDVFYFEIAILYMPPSDLGTITVGVCGKEQSLNAVLGWKPGSYGYSSECGDFLSVSSNRSSLHARSQSGLMKARARGPPFRTGSVVGCGVDFASRELFFTLNGECLGHAFHDLDVLDCFPCVSVIDGGGGEGVGGPLSTLAANGGGGNGATHSKSSGTNNADRGGFEFKANFGQYAFMFDLAAFETNGGQ</sequence>
<feature type="compositionally biased region" description="Polar residues" evidence="1">
    <location>
        <begin position="850"/>
        <end position="859"/>
    </location>
</feature>
<dbReference type="PANTHER" id="PTHR12864">
    <property type="entry name" value="RAN BINDING PROTEIN 9-RELATED"/>
    <property type="match status" value="1"/>
</dbReference>
<feature type="region of interest" description="Disordered" evidence="1">
    <location>
        <begin position="204"/>
        <end position="226"/>
    </location>
</feature>
<dbReference type="InterPro" id="IPR001870">
    <property type="entry name" value="B30.2/SPRY"/>
</dbReference>
<feature type="domain" description="EH" evidence="2">
    <location>
        <begin position="920"/>
        <end position="1009"/>
    </location>
</feature>
<comment type="caution">
    <text evidence="4">The sequence shown here is derived from an EMBL/GenBank/DDBJ whole genome shotgun (WGS) entry which is preliminary data.</text>
</comment>
<feature type="compositionally biased region" description="Low complexity" evidence="1">
    <location>
        <begin position="213"/>
        <end position="226"/>
    </location>
</feature>
<feature type="domain" description="B30.2/SPRY" evidence="3">
    <location>
        <begin position="1262"/>
        <end position="1452"/>
    </location>
</feature>
<dbReference type="InterPro" id="IPR050618">
    <property type="entry name" value="Ubq-SigPath_Reg"/>
</dbReference>
<dbReference type="Pfam" id="PF12763">
    <property type="entry name" value="EH"/>
    <property type="match status" value="1"/>
</dbReference>
<dbReference type="EMBL" id="JAAAIM010000015">
    <property type="protein sequence ID" value="KAG0298116.1"/>
    <property type="molecule type" value="Genomic_DNA"/>
</dbReference>